<gene>
    <name evidence="2" type="ORF">ESZ50_08360</name>
</gene>
<accession>A0A6C2C5D6</accession>
<proteinExistence type="predicted"/>
<dbReference type="OrthoDB" id="2242165at2"/>
<dbReference type="Gene3D" id="3.20.80.10">
    <property type="entry name" value="Regulatory factor, effector binding domain"/>
    <property type="match status" value="1"/>
</dbReference>
<protein>
    <recommendedName>
        <fullName evidence="1">Integron-associated effector binding protein domain-containing protein</fullName>
    </recommendedName>
</protein>
<organism evidence="2 3">
    <name type="scientific">Weissella muntiaci</name>
    <dbReference type="NCBI Taxonomy" id="2508881"/>
    <lineage>
        <taxon>Bacteria</taxon>
        <taxon>Bacillati</taxon>
        <taxon>Bacillota</taxon>
        <taxon>Bacilli</taxon>
        <taxon>Lactobacillales</taxon>
        <taxon>Lactobacillaceae</taxon>
        <taxon>Weissella</taxon>
    </lineage>
</organism>
<evidence type="ECO:0000313" key="3">
    <source>
        <dbReference type="Proteomes" id="UP000371977"/>
    </source>
</evidence>
<comment type="caution">
    <text evidence="2">The sequence shown here is derived from an EMBL/GenBank/DDBJ whole genome shotgun (WGS) entry which is preliminary data.</text>
</comment>
<dbReference type="InterPro" id="IPR029441">
    <property type="entry name" value="Cass2"/>
</dbReference>
<dbReference type="EMBL" id="SDGZ01000018">
    <property type="protein sequence ID" value="TYC48515.1"/>
    <property type="molecule type" value="Genomic_DNA"/>
</dbReference>
<evidence type="ECO:0000313" key="2">
    <source>
        <dbReference type="EMBL" id="TYC48515.1"/>
    </source>
</evidence>
<reference evidence="2 3" key="1">
    <citation type="submission" date="2019-01" db="EMBL/GenBank/DDBJ databases">
        <title>Weissella sp. nov., a novel lactic acid bacterium isolated from animal feces.</title>
        <authorList>
            <person name="Wang L.-T."/>
        </authorList>
    </citation>
    <scope>NUCLEOTIDE SEQUENCE [LARGE SCALE GENOMIC DNA]</scope>
    <source>
        <strain evidence="2 3">8H-2</strain>
    </source>
</reference>
<name>A0A6C2C5D6_9LACO</name>
<dbReference type="InterPro" id="IPR011256">
    <property type="entry name" value="Reg_factor_effector_dom_sf"/>
</dbReference>
<dbReference type="Pfam" id="PF14526">
    <property type="entry name" value="Cass2"/>
    <property type="match status" value="1"/>
</dbReference>
<keyword evidence="3" id="KW-1185">Reference proteome</keyword>
<dbReference type="Proteomes" id="UP000371977">
    <property type="component" value="Unassembled WGS sequence"/>
</dbReference>
<dbReference type="AlphaFoldDB" id="A0A6C2C5D6"/>
<sequence>MYYVGVESDANVEGDDMRSIDFPAGKYIVVEGTAKTAPELFANLEGAAFFEILPNNTEYMYVGGPNAILKTAESATEVKGQAWIPVVAK</sequence>
<evidence type="ECO:0000259" key="1">
    <source>
        <dbReference type="Pfam" id="PF14526"/>
    </source>
</evidence>
<feature type="domain" description="Integron-associated effector binding protein" evidence="1">
    <location>
        <begin position="1"/>
        <end position="86"/>
    </location>
</feature>